<dbReference type="CDD" id="cd00293">
    <property type="entry name" value="USP-like"/>
    <property type="match status" value="1"/>
</dbReference>
<evidence type="ECO:0000256" key="1">
    <source>
        <dbReference type="ARBA" id="ARBA00008791"/>
    </source>
</evidence>
<name>I0K6M8_9BACT</name>
<dbReference type="EMBL" id="HE796683">
    <property type="protein sequence ID" value="CCG99781.1"/>
    <property type="molecule type" value="Genomic_DNA"/>
</dbReference>
<dbReference type="eggNOG" id="COG0589">
    <property type="taxonomic scope" value="Bacteria"/>
</dbReference>
<gene>
    <name evidence="3" type="ORF">FAES_1771</name>
</gene>
<accession>I0K6M8</accession>
<organism evidence="3 4">
    <name type="scientific">Fibrella aestuarina BUZ 2</name>
    <dbReference type="NCBI Taxonomy" id="1166018"/>
    <lineage>
        <taxon>Bacteria</taxon>
        <taxon>Pseudomonadati</taxon>
        <taxon>Bacteroidota</taxon>
        <taxon>Cytophagia</taxon>
        <taxon>Cytophagales</taxon>
        <taxon>Spirosomataceae</taxon>
        <taxon>Fibrella</taxon>
    </lineage>
</organism>
<dbReference type="PATRIC" id="fig|1166018.3.peg.3508"/>
<dbReference type="AlphaFoldDB" id="I0K6M8"/>
<dbReference type="SUPFAM" id="SSF52402">
    <property type="entry name" value="Adenine nucleotide alpha hydrolases-like"/>
    <property type="match status" value="2"/>
</dbReference>
<dbReference type="KEGG" id="fae:FAES_1771"/>
<evidence type="ECO:0000313" key="3">
    <source>
        <dbReference type="EMBL" id="CCG99781.1"/>
    </source>
</evidence>
<feature type="domain" description="UspA" evidence="2">
    <location>
        <begin position="2"/>
        <end position="141"/>
    </location>
</feature>
<dbReference type="PANTHER" id="PTHR46268:SF6">
    <property type="entry name" value="UNIVERSAL STRESS PROTEIN UP12"/>
    <property type="match status" value="1"/>
</dbReference>
<sequence length="277" mass="30556">MHPIVLATDFSPAAKQAAETAARLAQSWHRELILLNAYRFWPTNPAETGDFPLSSQAMHDNSLHALRELAHHLHEQISPDLPIRCLAREGYTRTVINDVTTAEQAELLVMATVGTAPQSARLMGSVATDMAAETRVPLLLLPPDTLFTTVENAALAISIDTPPDALSLNTALTLARRFGCMVHGLCVHDETDTPAVAHRIEQLRTLLEQQGHTLTVLPDTDTSGRLLYETLLYAEQARQADLLMMLPQPHSWLRNLFVEGETQRMARLTTLPLLAVV</sequence>
<dbReference type="PRINTS" id="PR01438">
    <property type="entry name" value="UNVRSLSTRESS"/>
</dbReference>
<protein>
    <submittedName>
        <fullName evidence="3">UspA domain protein</fullName>
    </submittedName>
</protein>
<evidence type="ECO:0000313" key="4">
    <source>
        <dbReference type="Proteomes" id="UP000011058"/>
    </source>
</evidence>
<dbReference type="Pfam" id="PF00582">
    <property type="entry name" value="Usp"/>
    <property type="match status" value="1"/>
</dbReference>
<dbReference type="Proteomes" id="UP000011058">
    <property type="component" value="Chromosome"/>
</dbReference>
<dbReference type="Gene3D" id="3.40.50.12370">
    <property type="match status" value="1"/>
</dbReference>
<dbReference type="PANTHER" id="PTHR46268">
    <property type="entry name" value="STRESS RESPONSE PROTEIN NHAX"/>
    <property type="match status" value="1"/>
</dbReference>
<reference evidence="3 4" key="1">
    <citation type="journal article" date="2012" name="J. Bacteriol.">
        <title>Genome Sequence of Fibrella aestuarina BUZ 2T, a Filamentous Marine Bacterium.</title>
        <authorList>
            <person name="Filippini M."/>
            <person name="Qi W."/>
            <person name="Blom J."/>
            <person name="Goesmann A."/>
            <person name="Smits T.H."/>
            <person name="Bagheri H.C."/>
        </authorList>
    </citation>
    <scope>NUCLEOTIDE SEQUENCE [LARGE SCALE GENOMIC DNA]</scope>
    <source>
        <strain evidence="4">BUZ 2T</strain>
    </source>
</reference>
<dbReference type="HOGENOM" id="CLU_049301_2_4_10"/>
<dbReference type="OrthoDB" id="1522603at2"/>
<dbReference type="STRING" id="1166018.FAES_1771"/>
<dbReference type="RefSeq" id="WP_015330880.1">
    <property type="nucleotide sequence ID" value="NC_020054.1"/>
</dbReference>
<dbReference type="InterPro" id="IPR006016">
    <property type="entry name" value="UspA"/>
</dbReference>
<keyword evidence="4" id="KW-1185">Reference proteome</keyword>
<dbReference type="InterPro" id="IPR006015">
    <property type="entry name" value="Universal_stress_UspA"/>
</dbReference>
<comment type="similarity">
    <text evidence="1">Belongs to the universal stress protein A family.</text>
</comment>
<proteinExistence type="inferred from homology"/>
<evidence type="ECO:0000259" key="2">
    <source>
        <dbReference type="Pfam" id="PF00582"/>
    </source>
</evidence>